<dbReference type="RefSeq" id="WP_232403407.1">
    <property type="nucleotide sequence ID" value="NZ_CP102173.1"/>
</dbReference>
<dbReference type="InterPro" id="IPR007627">
    <property type="entry name" value="RNA_pol_sigma70_r2"/>
</dbReference>
<evidence type="ECO:0000256" key="3">
    <source>
        <dbReference type="ARBA" id="ARBA00023125"/>
    </source>
</evidence>
<evidence type="ECO:0000313" key="8">
    <source>
        <dbReference type="Proteomes" id="UP001316184"/>
    </source>
</evidence>
<evidence type="ECO:0000256" key="1">
    <source>
        <dbReference type="ARBA" id="ARBA00023015"/>
    </source>
</evidence>
<keyword evidence="2" id="KW-0731">Sigma factor</keyword>
<proteinExistence type="predicted"/>
<feature type="domain" description="RNA polymerase sigma-70 region 4" evidence="6">
    <location>
        <begin position="198"/>
        <end position="244"/>
    </location>
</feature>
<dbReference type="Pfam" id="PF04542">
    <property type="entry name" value="Sigma70_r2"/>
    <property type="match status" value="1"/>
</dbReference>
<dbReference type="InterPro" id="IPR013324">
    <property type="entry name" value="RNA_pol_sigma_r3/r4-like"/>
</dbReference>
<dbReference type="Gene3D" id="1.20.140.160">
    <property type="match status" value="1"/>
</dbReference>
<evidence type="ECO:0000259" key="5">
    <source>
        <dbReference type="Pfam" id="PF04542"/>
    </source>
</evidence>
<dbReference type="EMBL" id="CP102173">
    <property type="protein sequence ID" value="UUP14126.1"/>
    <property type="molecule type" value="Genomic_DNA"/>
</dbReference>
<dbReference type="InterPro" id="IPR014284">
    <property type="entry name" value="RNA_pol_sigma-70_dom"/>
</dbReference>
<dbReference type="SUPFAM" id="SSF88659">
    <property type="entry name" value="Sigma3 and sigma4 domains of RNA polymerase sigma factors"/>
    <property type="match status" value="1"/>
</dbReference>
<evidence type="ECO:0000259" key="6">
    <source>
        <dbReference type="Pfam" id="PF04545"/>
    </source>
</evidence>
<dbReference type="Proteomes" id="UP001316184">
    <property type="component" value="Chromosome"/>
</dbReference>
<keyword evidence="3" id="KW-0238">DNA-binding</keyword>
<protein>
    <submittedName>
        <fullName evidence="7">Sigma-70 family RNA polymerase sigma factor</fullName>
    </submittedName>
</protein>
<name>A0ABY5ME75_9ACTN</name>
<keyword evidence="4" id="KW-0804">Transcription</keyword>
<dbReference type="Pfam" id="PF04545">
    <property type="entry name" value="Sigma70_r4"/>
    <property type="match status" value="1"/>
</dbReference>
<keyword evidence="1" id="KW-0805">Transcription regulation</keyword>
<sequence>MSPFPDDEPILSLLAACQGAPPSERARLETEIVTAYRPVSHSLARRYRLRGVDLEDLEQVADLALVKALRRFDPTAGSLRGYVTATVLGEIKKYFRDHAWCIRPPRQVQDLQSRVLDAMHDLGEDLPQQTRIGMVAQSLGIDACLVTEVLVARGGFRSLSLDRPIEEGGPVLAEQLADSNDPYEAAEARSLLSSVCTELQENEMELLRLRFVEELSQREIAERVHSTQKQVSRSLGRIIDALRERALVDAA</sequence>
<evidence type="ECO:0000256" key="2">
    <source>
        <dbReference type="ARBA" id="ARBA00023082"/>
    </source>
</evidence>
<keyword evidence="8" id="KW-1185">Reference proteome</keyword>
<gene>
    <name evidence="7" type="ORF">NQV15_02100</name>
</gene>
<feature type="domain" description="RNA polymerase sigma-70 region 2" evidence="5">
    <location>
        <begin position="33"/>
        <end position="100"/>
    </location>
</feature>
<dbReference type="InterPro" id="IPR013325">
    <property type="entry name" value="RNA_pol_sigma_r2"/>
</dbReference>
<dbReference type="Gene3D" id="1.20.120.1810">
    <property type="match status" value="1"/>
</dbReference>
<evidence type="ECO:0000313" key="7">
    <source>
        <dbReference type="EMBL" id="UUP14126.1"/>
    </source>
</evidence>
<reference evidence="7 8" key="1">
    <citation type="submission" date="2022-08" db="EMBL/GenBank/DDBJ databases">
        <title>novel species in genus Aeromicrobium.</title>
        <authorList>
            <person name="Ye L."/>
        </authorList>
    </citation>
    <scope>NUCLEOTIDE SEQUENCE [LARGE SCALE GENOMIC DNA]</scope>
    <source>
        <strain evidence="8">zg-Y1379</strain>
    </source>
</reference>
<evidence type="ECO:0000256" key="4">
    <source>
        <dbReference type="ARBA" id="ARBA00023163"/>
    </source>
</evidence>
<dbReference type="PANTHER" id="PTHR30385:SF4">
    <property type="entry name" value="RNA POLYMERASE SIGMA-E FACTOR"/>
    <property type="match status" value="1"/>
</dbReference>
<dbReference type="NCBIfam" id="TIGR02937">
    <property type="entry name" value="sigma70-ECF"/>
    <property type="match status" value="1"/>
</dbReference>
<dbReference type="SUPFAM" id="SSF88946">
    <property type="entry name" value="Sigma2 domain of RNA polymerase sigma factors"/>
    <property type="match status" value="1"/>
</dbReference>
<accession>A0ABY5ME75</accession>
<dbReference type="InterPro" id="IPR007630">
    <property type="entry name" value="RNA_pol_sigma70_r4"/>
</dbReference>
<dbReference type="PANTHER" id="PTHR30385">
    <property type="entry name" value="SIGMA FACTOR F FLAGELLAR"/>
    <property type="match status" value="1"/>
</dbReference>
<organism evidence="7 8">
    <name type="scientific">Aeromicrobium wangtongii</name>
    <dbReference type="NCBI Taxonomy" id="2969247"/>
    <lineage>
        <taxon>Bacteria</taxon>
        <taxon>Bacillati</taxon>
        <taxon>Actinomycetota</taxon>
        <taxon>Actinomycetes</taxon>
        <taxon>Propionibacteriales</taxon>
        <taxon>Nocardioidaceae</taxon>
        <taxon>Aeromicrobium</taxon>
    </lineage>
</organism>